<dbReference type="Gene3D" id="3.40.720.10">
    <property type="entry name" value="Alkaline Phosphatase, subunit A"/>
    <property type="match status" value="1"/>
</dbReference>
<evidence type="ECO:0000256" key="3">
    <source>
        <dbReference type="SAM" id="MobiDB-lite"/>
    </source>
</evidence>
<keyword evidence="2" id="KW-0378">Hydrolase</keyword>
<dbReference type="PROSITE" id="PS00523">
    <property type="entry name" value="SULFATASE_1"/>
    <property type="match status" value="1"/>
</dbReference>
<name>A0A1E5FT32_VIBSP</name>
<dbReference type="OrthoDB" id="9803751at2"/>
<proteinExistence type="inferred from homology"/>
<dbReference type="InterPro" id="IPR017850">
    <property type="entry name" value="Alkaline_phosphatase_core_sf"/>
</dbReference>
<dbReference type="Pfam" id="PF16347">
    <property type="entry name" value="SGSH_C"/>
    <property type="match status" value="1"/>
</dbReference>
<dbReference type="PANTHER" id="PTHR43108:SF6">
    <property type="entry name" value="N-SULPHOGLUCOSAMINE SULPHOHYDROLASE"/>
    <property type="match status" value="1"/>
</dbReference>
<evidence type="ECO:0000313" key="7">
    <source>
        <dbReference type="Proteomes" id="UP000094802"/>
    </source>
</evidence>
<evidence type="ECO:0000259" key="5">
    <source>
        <dbReference type="Pfam" id="PF16347"/>
    </source>
</evidence>
<dbReference type="Pfam" id="PF01663">
    <property type="entry name" value="Phosphodiest"/>
    <property type="match status" value="1"/>
</dbReference>
<dbReference type="InterPro" id="IPR032506">
    <property type="entry name" value="SGSH_C"/>
</dbReference>
<evidence type="ECO:0000256" key="1">
    <source>
        <dbReference type="ARBA" id="ARBA00008779"/>
    </source>
</evidence>
<gene>
    <name evidence="6" type="ORF">A142_20550</name>
</gene>
<dbReference type="RefSeq" id="WP_019820023.1">
    <property type="nucleotide sequence ID" value="NZ_AJZD02000133.1"/>
</dbReference>
<protein>
    <submittedName>
        <fullName evidence="6">Sulfatase</fullName>
    </submittedName>
</protein>
<dbReference type="GO" id="GO:0016787">
    <property type="term" value="F:hydrolase activity"/>
    <property type="evidence" value="ECO:0007669"/>
    <property type="project" value="UniProtKB-KW"/>
</dbReference>
<evidence type="ECO:0000256" key="2">
    <source>
        <dbReference type="ARBA" id="ARBA00022801"/>
    </source>
</evidence>
<dbReference type="SUPFAM" id="SSF53649">
    <property type="entry name" value="Alkaline phosphatase-like"/>
    <property type="match status" value="1"/>
</dbReference>
<comment type="similarity">
    <text evidence="1">Belongs to the sulfatase family.</text>
</comment>
<dbReference type="Proteomes" id="UP000094802">
    <property type="component" value="Unassembled WGS sequence"/>
</dbReference>
<dbReference type="InterPro" id="IPR024607">
    <property type="entry name" value="Sulfatase_CS"/>
</dbReference>
<organism evidence="6 7">
    <name type="scientific">Vibrio splendidus 12E03</name>
    <dbReference type="NCBI Taxonomy" id="1191305"/>
    <lineage>
        <taxon>Bacteria</taxon>
        <taxon>Pseudomonadati</taxon>
        <taxon>Pseudomonadota</taxon>
        <taxon>Gammaproteobacteria</taxon>
        <taxon>Vibrionales</taxon>
        <taxon>Vibrionaceae</taxon>
        <taxon>Vibrio</taxon>
    </lineage>
</organism>
<sequence length="557" mass="64699">MNKKILSLVVAGALAQTGCAADTDTDNKETLAVQQENERPNILFIMTDDHAVQALSAYGHEISKIAPTPNIDRIAESGVKFTSSYVTNSLCGPSRAAMFTGKFGHKNGFNYNGQTFDGTQDHWANKLQDSGYTTAMIGKWHINRIPDGFKFDHWDILNDQGEYYNPDFITEDGVQMEMGYTTDLITEKTIKWLDEQRDKDKPFALLMHHKAPHRNWMPAPRHTQTFAETEFPVPETYFDDYDGRVAAQKQKLNIYRDTQEGHDLKMTTGVGETEWRRDIWPHLLERLTPEQRAEWDAAYQERNDWFNANEADMTEEEIAIWKYQRYMQDYLATIISVDESVGEVLDYLEENDLTDNTLVVYTSDQGFFLGEHGFFDKRFMYEETFSTPLVMQLPGRIAPGTVVDELVQNIDYAPTFMDLAGVEAYPDIDGKSLVELMTTGEAQEWRSSLYYHFYEMPGFHRVARHYGVSDGDYKLIHFYFPDDNWEFYDLSKDPNEMNNAIDDPAYKQEIARMQEELESLKKQYSVPPKEEWESMDLKRKPKERLEDLFPHSFENKE</sequence>
<dbReference type="PROSITE" id="PS00149">
    <property type="entry name" value="SULFATASE_2"/>
    <property type="match status" value="1"/>
</dbReference>
<feature type="region of interest" description="Disordered" evidence="3">
    <location>
        <begin position="519"/>
        <end position="538"/>
    </location>
</feature>
<evidence type="ECO:0000256" key="4">
    <source>
        <dbReference type="SAM" id="SignalP"/>
    </source>
</evidence>
<comment type="caution">
    <text evidence="6">The sequence shown here is derived from an EMBL/GenBank/DDBJ whole genome shotgun (WGS) entry which is preliminary data.</text>
</comment>
<keyword evidence="4" id="KW-0732">Signal</keyword>
<feature type="domain" description="N-sulphoglucosamine sulphohydrolase C-terminal" evidence="5">
    <location>
        <begin position="370"/>
        <end position="523"/>
    </location>
</feature>
<evidence type="ECO:0000313" key="6">
    <source>
        <dbReference type="EMBL" id="OEF93554.1"/>
    </source>
</evidence>
<dbReference type="AlphaFoldDB" id="A0A1E5FT32"/>
<feature type="chain" id="PRO_5009176682" evidence="4">
    <location>
        <begin position="21"/>
        <end position="557"/>
    </location>
</feature>
<dbReference type="EMBL" id="AJZD02000133">
    <property type="protein sequence ID" value="OEF93554.1"/>
    <property type="molecule type" value="Genomic_DNA"/>
</dbReference>
<accession>A0A1E5FT32</accession>
<reference evidence="6 7" key="1">
    <citation type="journal article" date="2012" name="Science">
        <title>Ecological populations of bacteria act as socially cohesive units of antibiotic production and resistance.</title>
        <authorList>
            <person name="Cordero O.X."/>
            <person name="Wildschutte H."/>
            <person name="Kirkup B."/>
            <person name="Proehl S."/>
            <person name="Ngo L."/>
            <person name="Hussain F."/>
            <person name="Le Roux F."/>
            <person name="Mincer T."/>
            <person name="Polz M.F."/>
        </authorList>
    </citation>
    <scope>NUCLEOTIDE SEQUENCE [LARGE SCALE GENOMIC DNA]</scope>
    <source>
        <strain evidence="6 7">12E03</strain>
    </source>
</reference>
<feature type="signal peptide" evidence="4">
    <location>
        <begin position="1"/>
        <end position="20"/>
    </location>
</feature>
<dbReference type="PANTHER" id="PTHR43108">
    <property type="entry name" value="N-ACETYLGLUCOSAMINE-6-SULFATASE FAMILY MEMBER"/>
    <property type="match status" value="1"/>
</dbReference>
<dbReference type="CDD" id="cd16031">
    <property type="entry name" value="G6S_like"/>
    <property type="match status" value="1"/>
</dbReference>
<dbReference type="InterPro" id="IPR002591">
    <property type="entry name" value="Phosphodiest/P_Trfase"/>
</dbReference>
<feature type="compositionally biased region" description="Basic and acidic residues" evidence="3">
    <location>
        <begin position="528"/>
        <end position="538"/>
    </location>
</feature>